<dbReference type="SUPFAM" id="SSF51182">
    <property type="entry name" value="RmlC-like cupins"/>
    <property type="match status" value="1"/>
</dbReference>
<dbReference type="AlphaFoldDB" id="A0A1X2IRU1"/>
<dbReference type="Pfam" id="PF24827">
    <property type="entry name" value="AstE_AspA_cat"/>
    <property type="match status" value="1"/>
</dbReference>
<dbReference type="GO" id="GO:0046872">
    <property type="term" value="F:metal ion binding"/>
    <property type="evidence" value="ECO:0007669"/>
    <property type="project" value="UniProtKB-KW"/>
</dbReference>
<accession>A0A1X2IRU1</accession>
<keyword evidence="3" id="KW-0378">Hydrolase</keyword>
<dbReference type="InterPro" id="IPR014710">
    <property type="entry name" value="RmlC-like_jellyroll"/>
</dbReference>
<proteinExistence type="predicted"/>
<dbReference type="GO" id="GO:0016788">
    <property type="term" value="F:hydrolase activity, acting on ester bonds"/>
    <property type="evidence" value="ECO:0007669"/>
    <property type="project" value="InterPro"/>
</dbReference>
<dbReference type="Gene3D" id="3.40.630.10">
    <property type="entry name" value="Zn peptidases"/>
    <property type="match status" value="1"/>
</dbReference>
<dbReference type="InterPro" id="IPR010282">
    <property type="entry name" value="Uncharacterised_HutD/Ves"/>
</dbReference>
<dbReference type="SUPFAM" id="SSF53187">
    <property type="entry name" value="Zn-dependent exopeptidases"/>
    <property type="match status" value="1"/>
</dbReference>
<comment type="caution">
    <text evidence="7">The sequence shown here is derived from an EMBL/GenBank/DDBJ whole genome shotgun (WGS) entry which is preliminary data.</text>
</comment>
<dbReference type="PANTHER" id="PTHR37326">
    <property type="entry name" value="BLL3975 PROTEIN"/>
    <property type="match status" value="1"/>
</dbReference>
<evidence type="ECO:0000256" key="3">
    <source>
        <dbReference type="ARBA" id="ARBA00022801"/>
    </source>
</evidence>
<feature type="compositionally biased region" description="Polar residues" evidence="5">
    <location>
        <begin position="335"/>
        <end position="353"/>
    </location>
</feature>
<keyword evidence="2" id="KW-0479">Metal-binding</keyword>
<dbReference type="Proteomes" id="UP000193560">
    <property type="component" value="Unassembled WGS sequence"/>
</dbReference>
<keyword evidence="4" id="KW-0862">Zinc</keyword>
<dbReference type="PANTHER" id="PTHR37326:SF1">
    <property type="entry name" value="BLL3975 PROTEIN"/>
    <property type="match status" value="1"/>
</dbReference>
<dbReference type="Gene3D" id="2.60.120.10">
    <property type="entry name" value="Jelly Rolls"/>
    <property type="match status" value="1"/>
</dbReference>
<sequence length="794" mass="88296">MTITKHVHDKQHLKGPIFESDSPEPTLLTVTKLDPTKDYRTQTWKNGLGTTSEIGIYPPEKDFRMDSFFWRLSTHVIKNNCYFSLFPGYDCTTIVLPNENNATFKLNHQDRENFSTIKPLFPYTWHGEWETHCRMNKDPVTSLQFMIKRDLGKAQFYVEKLGQPVSNESGETGKRLILGVFCLVYVVEGHVRISIDDSTHHSRVPMTTGQTLCIERDEDASPTNMLMQATDEHGVVGNDDTDANVVIIQISETKHHETSSVSTAAEYFAYYHHAAPSANYTNKSPGIPPTTTADATSTVPVTELDVPSARRRRDGNQDRRRSSLVLYDDKGKSSLGKQHQQRQDSNLPSLDLSTTSIPNVILENENENISSPVTHIQPTAPDKLLTLSTTTTTTATTSTASNDPWENQLNRTTSSIDDDVRRDGVATLLRGSLDPAQIYVPPSAALMNKDTDVPPPVVRDRLVIEDYAEHTVSTAWIKMMEQGLSEWIRLPVIICRGAEDGPVVGITAAVHGNELNGVPCIHRVVSEIDVGQLKGTVVAIPCVNVVGYLKFQREFADGRDLNRQFPGKEDGFASQVFSYQLMHKIISQFNYLIDLHTASFGRVNSYYVRSDMNDPVSATLAHLQQPQIVLHNSGQDGTLRSAASARGIKAITVEIGNPQLFQNQYVQWSYFGVMRILDHLDMYALPETTTKDENGLSRGPPSTILCSKGFWIYTRTGGILEVYPGVNSIIRKGDTIARVKNIFGNLVDTYFAPCGGIVIGRSSNPVAMAGDRILHLGVIKKKGEVLPKEAKENY</sequence>
<comment type="cofactor">
    <cofactor evidence="1">
        <name>Zn(2+)</name>
        <dbReference type="ChEBI" id="CHEBI:29105"/>
    </cofactor>
</comment>
<evidence type="ECO:0000256" key="1">
    <source>
        <dbReference type="ARBA" id="ARBA00001947"/>
    </source>
</evidence>
<feature type="compositionally biased region" description="Basic residues" evidence="5">
    <location>
        <begin position="1"/>
        <end position="13"/>
    </location>
</feature>
<feature type="compositionally biased region" description="Basic and acidic residues" evidence="5">
    <location>
        <begin position="314"/>
        <end position="332"/>
    </location>
</feature>
<feature type="compositionally biased region" description="Polar residues" evidence="5">
    <location>
        <begin position="281"/>
        <end position="300"/>
    </location>
</feature>
<organism evidence="7 8">
    <name type="scientific">Absidia repens</name>
    <dbReference type="NCBI Taxonomy" id="90262"/>
    <lineage>
        <taxon>Eukaryota</taxon>
        <taxon>Fungi</taxon>
        <taxon>Fungi incertae sedis</taxon>
        <taxon>Mucoromycota</taxon>
        <taxon>Mucoromycotina</taxon>
        <taxon>Mucoromycetes</taxon>
        <taxon>Mucorales</taxon>
        <taxon>Cunninghamellaceae</taxon>
        <taxon>Absidia</taxon>
    </lineage>
</organism>
<dbReference type="InterPro" id="IPR011051">
    <property type="entry name" value="RmlC_Cupin_sf"/>
</dbReference>
<name>A0A1X2IRU1_9FUNG</name>
<evidence type="ECO:0000256" key="4">
    <source>
        <dbReference type="ARBA" id="ARBA00022833"/>
    </source>
</evidence>
<evidence type="ECO:0000259" key="6">
    <source>
        <dbReference type="Pfam" id="PF24827"/>
    </source>
</evidence>
<feature type="region of interest" description="Disordered" evidence="5">
    <location>
        <begin position="281"/>
        <end position="353"/>
    </location>
</feature>
<dbReference type="OrthoDB" id="5588846at2759"/>
<evidence type="ECO:0000313" key="8">
    <source>
        <dbReference type="Proteomes" id="UP000193560"/>
    </source>
</evidence>
<feature type="domain" description="Succinylglutamate desuccinylase/Aspartoacylase catalytic" evidence="6">
    <location>
        <begin position="501"/>
        <end position="679"/>
    </location>
</feature>
<dbReference type="InterPro" id="IPR053138">
    <property type="entry name" value="N-alpha-Ac-DABA_deacetylase"/>
</dbReference>
<evidence type="ECO:0000256" key="2">
    <source>
        <dbReference type="ARBA" id="ARBA00022723"/>
    </source>
</evidence>
<dbReference type="Pfam" id="PF05962">
    <property type="entry name" value="HutD"/>
    <property type="match status" value="1"/>
</dbReference>
<protein>
    <recommendedName>
        <fullName evidence="6">Succinylglutamate desuccinylase/Aspartoacylase catalytic domain-containing protein</fullName>
    </recommendedName>
</protein>
<reference evidence="7 8" key="1">
    <citation type="submission" date="2016-07" db="EMBL/GenBank/DDBJ databases">
        <title>Pervasive Adenine N6-methylation of Active Genes in Fungi.</title>
        <authorList>
            <consortium name="DOE Joint Genome Institute"/>
            <person name="Mondo S.J."/>
            <person name="Dannebaum R.O."/>
            <person name="Kuo R.C."/>
            <person name="Labutti K."/>
            <person name="Haridas S."/>
            <person name="Kuo A."/>
            <person name="Salamov A."/>
            <person name="Ahrendt S.R."/>
            <person name="Lipzen A."/>
            <person name="Sullivan W."/>
            <person name="Andreopoulos W.B."/>
            <person name="Clum A."/>
            <person name="Lindquist E."/>
            <person name="Daum C."/>
            <person name="Ramamoorthy G.K."/>
            <person name="Gryganskyi A."/>
            <person name="Culley D."/>
            <person name="Magnuson J.K."/>
            <person name="James T.Y."/>
            <person name="O'Malley M.A."/>
            <person name="Stajich J.E."/>
            <person name="Spatafora J.W."/>
            <person name="Visel A."/>
            <person name="Grigoriev I.V."/>
        </authorList>
    </citation>
    <scope>NUCLEOTIDE SEQUENCE [LARGE SCALE GENOMIC DNA]</scope>
    <source>
        <strain evidence="7 8">NRRL 1336</strain>
    </source>
</reference>
<dbReference type="CDD" id="cd06251">
    <property type="entry name" value="M14_ASTE_ASPA-like"/>
    <property type="match status" value="1"/>
</dbReference>
<gene>
    <name evidence="7" type="ORF">BCR42DRAFT_407091</name>
</gene>
<evidence type="ECO:0000256" key="5">
    <source>
        <dbReference type="SAM" id="MobiDB-lite"/>
    </source>
</evidence>
<dbReference type="InterPro" id="IPR055438">
    <property type="entry name" value="AstE_AspA_cat"/>
</dbReference>
<keyword evidence="8" id="KW-1185">Reference proteome</keyword>
<feature type="region of interest" description="Disordered" evidence="5">
    <location>
        <begin position="1"/>
        <end position="21"/>
    </location>
</feature>
<dbReference type="EMBL" id="MCGE01000005">
    <property type="protein sequence ID" value="ORZ21214.1"/>
    <property type="molecule type" value="Genomic_DNA"/>
</dbReference>
<evidence type="ECO:0000313" key="7">
    <source>
        <dbReference type="EMBL" id="ORZ21214.1"/>
    </source>
</evidence>